<sequence length="74" mass="8123">MAANKLGGVVRSPLVSLHSVARAQPSSRGQWPQRAGQCDRLLELASLSPPHDACPTRSHAYTRDYGRRQVESLK</sequence>
<reference evidence="3" key="1">
    <citation type="submission" date="2010-07" db="EMBL/GenBank/DDBJ databases">
        <title>The genome sequence of Gaeumannomyces graminis var. tritici strain R3-111a-1.</title>
        <authorList>
            <consortium name="The Broad Institute Genome Sequencing Platform"/>
            <person name="Ma L.-J."/>
            <person name="Dead R."/>
            <person name="Young S."/>
            <person name="Zeng Q."/>
            <person name="Koehrsen M."/>
            <person name="Alvarado L."/>
            <person name="Berlin A."/>
            <person name="Chapman S.B."/>
            <person name="Chen Z."/>
            <person name="Freedman E."/>
            <person name="Gellesch M."/>
            <person name="Goldberg J."/>
            <person name="Griggs A."/>
            <person name="Gujja S."/>
            <person name="Heilman E.R."/>
            <person name="Heiman D."/>
            <person name="Hepburn T."/>
            <person name="Howarth C."/>
            <person name="Jen D."/>
            <person name="Larson L."/>
            <person name="Mehta T."/>
            <person name="Neiman D."/>
            <person name="Pearson M."/>
            <person name="Roberts A."/>
            <person name="Saif S."/>
            <person name="Shea T."/>
            <person name="Shenoy N."/>
            <person name="Sisk P."/>
            <person name="Stolte C."/>
            <person name="Sykes S."/>
            <person name="Walk T."/>
            <person name="White J."/>
            <person name="Yandava C."/>
            <person name="Haas B."/>
            <person name="Nusbaum C."/>
            <person name="Birren B."/>
        </authorList>
    </citation>
    <scope>NUCLEOTIDE SEQUENCE [LARGE SCALE GENOMIC DNA]</scope>
    <source>
        <strain evidence="3">R3-111a-1</strain>
    </source>
</reference>
<dbReference type="HOGENOM" id="CLU_2687976_0_0_1"/>
<proteinExistence type="predicted"/>
<name>J3P8L1_GAET3</name>
<reference evidence="2" key="5">
    <citation type="submission" date="2018-04" db="UniProtKB">
        <authorList>
            <consortium name="EnsemblFungi"/>
        </authorList>
    </citation>
    <scope>IDENTIFICATION</scope>
    <source>
        <strain evidence="2">R3-111a-1</strain>
    </source>
</reference>
<reference evidence="1" key="2">
    <citation type="submission" date="2010-07" db="EMBL/GenBank/DDBJ databases">
        <authorList>
            <consortium name="The Broad Institute Genome Sequencing Platform"/>
            <consortium name="Broad Institute Genome Sequencing Center for Infectious Disease"/>
            <person name="Ma L.-J."/>
            <person name="Dead R."/>
            <person name="Young S."/>
            <person name="Zeng Q."/>
            <person name="Koehrsen M."/>
            <person name="Alvarado L."/>
            <person name="Berlin A."/>
            <person name="Chapman S.B."/>
            <person name="Chen Z."/>
            <person name="Freedman E."/>
            <person name="Gellesch M."/>
            <person name="Goldberg J."/>
            <person name="Griggs A."/>
            <person name="Gujja S."/>
            <person name="Heilman E.R."/>
            <person name="Heiman D."/>
            <person name="Hepburn T."/>
            <person name="Howarth C."/>
            <person name="Jen D."/>
            <person name="Larson L."/>
            <person name="Mehta T."/>
            <person name="Neiman D."/>
            <person name="Pearson M."/>
            <person name="Roberts A."/>
            <person name="Saif S."/>
            <person name="Shea T."/>
            <person name="Shenoy N."/>
            <person name="Sisk P."/>
            <person name="Stolte C."/>
            <person name="Sykes S."/>
            <person name="Walk T."/>
            <person name="White J."/>
            <person name="Yandava C."/>
            <person name="Haas B."/>
            <person name="Nusbaum C."/>
            <person name="Birren B."/>
        </authorList>
    </citation>
    <scope>NUCLEOTIDE SEQUENCE</scope>
    <source>
        <strain evidence="1">R3-111a-1</strain>
    </source>
</reference>
<evidence type="ECO:0000313" key="1">
    <source>
        <dbReference type="EMBL" id="EJT72994.1"/>
    </source>
</evidence>
<evidence type="ECO:0000313" key="3">
    <source>
        <dbReference type="Proteomes" id="UP000006039"/>
    </source>
</evidence>
<dbReference type="Proteomes" id="UP000006039">
    <property type="component" value="Unassembled WGS sequence"/>
</dbReference>
<dbReference type="EMBL" id="GL385399">
    <property type="protein sequence ID" value="EJT72994.1"/>
    <property type="molecule type" value="Genomic_DNA"/>
</dbReference>
<dbReference type="RefSeq" id="XP_009225968.1">
    <property type="nucleotide sequence ID" value="XM_009227704.1"/>
</dbReference>
<reference evidence="1" key="3">
    <citation type="submission" date="2010-09" db="EMBL/GenBank/DDBJ databases">
        <title>Annotation of Gaeumannomyces graminis var. tritici R3-111a-1.</title>
        <authorList>
            <consortium name="The Broad Institute Genome Sequencing Platform"/>
            <person name="Ma L.-J."/>
            <person name="Dead R."/>
            <person name="Young S.K."/>
            <person name="Zeng Q."/>
            <person name="Gargeya S."/>
            <person name="Fitzgerald M."/>
            <person name="Haas B."/>
            <person name="Abouelleil A."/>
            <person name="Alvarado L."/>
            <person name="Arachchi H.M."/>
            <person name="Berlin A."/>
            <person name="Brown A."/>
            <person name="Chapman S.B."/>
            <person name="Chen Z."/>
            <person name="Dunbar C."/>
            <person name="Freedman E."/>
            <person name="Gearin G."/>
            <person name="Gellesch M."/>
            <person name="Goldberg J."/>
            <person name="Griggs A."/>
            <person name="Gujja S."/>
            <person name="Heiman D."/>
            <person name="Howarth C."/>
            <person name="Larson L."/>
            <person name="Lui A."/>
            <person name="MacDonald P.J.P."/>
            <person name="Mehta T."/>
            <person name="Montmayeur A."/>
            <person name="Murphy C."/>
            <person name="Neiman D."/>
            <person name="Pearson M."/>
            <person name="Priest M."/>
            <person name="Roberts A."/>
            <person name="Saif S."/>
            <person name="Shea T."/>
            <person name="Shenoy N."/>
            <person name="Sisk P."/>
            <person name="Stolte C."/>
            <person name="Sykes S."/>
            <person name="Yandava C."/>
            <person name="Wortman J."/>
            <person name="Nusbaum C."/>
            <person name="Birren B."/>
        </authorList>
    </citation>
    <scope>NUCLEOTIDE SEQUENCE</scope>
    <source>
        <strain evidence="1">R3-111a-1</strain>
    </source>
</reference>
<evidence type="ECO:0000313" key="2">
    <source>
        <dbReference type="EnsemblFungi" id="EJT72994"/>
    </source>
</evidence>
<keyword evidence="3" id="KW-1185">Reference proteome</keyword>
<accession>J3P8L1</accession>
<reference evidence="2" key="4">
    <citation type="journal article" date="2015" name="G3 (Bethesda)">
        <title>Genome sequences of three phytopathogenic species of the Magnaporthaceae family of fungi.</title>
        <authorList>
            <person name="Okagaki L.H."/>
            <person name="Nunes C.C."/>
            <person name="Sailsbery J."/>
            <person name="Clay B."/>
            <person name="Brown D."/>
            <person name="John T."/>
            <person name="Oh Y."/>
            <person name="Young N."/>
            <person name="Fitzgerald M."/>
            <person name="Haas B.J."/>
            <person name="Zeng Q."/>
            <person name="Young S."/>
            <person name="Adiconis X."/>
            <person name="Fan L."/>
            <person name="Levin J.Z."/>
            <person name="Mitchell T.K."/>
            <person name="Okubara P.A."/>
            <person name="Farman M.L."/>
            <person name="Kohn L.M."/>
            <person name="Birren B."/>
            <person name="Ma L.-J."/>
            <person name="Dean R.A."/>
        </authorList>
    </citation>
    <scope>NUCLEOTIDE SEQUENCE</scope>
    <source>
        <strain evidence="2">R3-111a-1</strain>
    </source>
</reference>
<dbReference type="GeneID" id="20350303"/>
<dbReference type="VEuPathDB" id="FungiDB:GGTG_09845"/>
<dbReference type="AlphaFoldDB" id="J3P8L1"/>
<gene>
    <name evidence="2" type="primary">20350303</name>
    <name evidence="1" type="ORF">GGTG_09845</name>
</gene>
<protein>
    <submittedName>
        <fullName evidence="1 2">Uncharacterized protein</fullName>
    </submittedName>
</protein>
<organism evidence="1">
    <name type="scientific">Gaeumannomyces tritici (strain R3-111a-1)</name>
    <name type="common">Wheat and barley take-all root rot fungus</name>
    <name type="synonym">Gaeumannomyces graminis var. tritici</name>
    <dbReference type="NCBI Taxonomy" id="644352"/>
    <lineage>
        <taxon>Eukaryota</taxon>
        <taxon>Fungi</taxon>
        <taxon>Dikarya</taxon>
        <taxon>Ascomycota</taxon>
        <taxon>Pezizomycotina</taxon>
        <taxon>Sordariomycetes</taxon>
        <taxon>Sordariomycetidae</taxon>
        <taxon>Magnaporthales</taxon>
        <taxon>Magnaporthaceae</taxon>
        <taxon>Gaeumannomyces</taxon>
    </lineage>
</organism>
<dbReference type="EnsemblFungi" id="EJT72994">
    <property type="protein sequence ID" value="EJT72994"/>
    <property type="gene ID" value="GGTG_09845"/>
</dbReference>